<protein>
    <submittedName>
        <fullName evidence="2">N-acetylglutamate synthase, GNAT family</fullName>
    </submittedName>
</protein>
<dbReference type="RefSeq" id="WP_089838137.1">
    <property type="nucleotide sequence ID" value="NZ_FOZL01000001.1"/>
</dbReference>
<name>A0A1I6LZJ6_9BACT</name>
<accession>A0A1I6LZJ6</accession>
<keyword evidence="3" id="KW-1185">Reference proteome</keyword>
<dbReference type="Proteomes" id="UP000199024">
    <property type="component" value="Unassembled WGS sequence"/>
</dbReference>
<gene>
    <name evidence="2" type="ORF">SAMN05421771_1549</name>
</gene>
<proteinExistence type="predicted"/>
<feature type="domain" description="N-acetyltransferase" evidence="1">
    <location>
        <begin position="2"/>
        <end position="156"/>
    </location>
</feature>
<dbReference type="OrthoDB" id="7205533at2"/>
<dbReference type="PROSITE" id="PS51186">
    <property type="entry name" value="GNAT"/>
    <property type="match status" value="1"/>
</dbReference>
<dbReference type="PANTHER" id="PTHR43305:SF1">
    <property type="entry name" value="FAMILY N-ACETYLTRANSFERASE, PUTATIVE (AFU_ORTHOLOGUE AFUA_2G01380)-RELATED"/>
    <property type="match status" value="1"/>
</dbReference>
<evidence type="ECO:0000313" key="2">
    <source>
        <dbReference type="EMBL" id="SFS08866.1"/>
    </source>
</evidence>
<sequence>MTTIEPAATAADLDHIRTLMRAYGAYLAQNPTGAANICIQGFENEIVALPAPYKLILLAKVAAQPAGCVALKPIPGGIEMKRLYVDPTHRGHSLGRKLIQQSIAWARTQNYETMYLDTVPAAMPEANALYERLGFQRVERYNDNRVPDVVFYRLIL</sequence>
<evidence type="ECO:0000313" key="3">
    <source>
        <dbReference type="Proteomes" id="UP000199024"/>
    </source>
</evidence>
<dbReference type="InterPro" id="IPR016181">
    <property type="entry name" value="Acyl_CoA_acyltransferase"/>
</dbReference>
<dbReference type="InterPro" id="IPR052777">
    <property type="entry name" value="Acetyltransferase_Enz"/>
</dbReference>
<organism evidence="2 3">
    <name type="scientific">Granulicella pectinivorans</name>
    <dbReference type="NCBI Taxonomy" id="474950"/>
    <lineage>
        <taxon>Bacteria</taxon>
        <taxon>Pseudomonadati</taxon>
        <taxon>Acidobacteriota</taxon>
        <taxon>Terriglobia</taxon>
        <taxon>Terriglobales</taxon>
        <taxon>Acidobacteriaceae</taxon>
        <taxon>Granulicella</taxon>
    </lineage>
</organism>
<dbReference type="CDD" id="cd04301">
    <property type="entry name" value="NAT_SF"/>
    <property type="match status" value="1"/>
</dbReference>
<dbReference type="InterPro" id="IPR000182">
    <property type="entry name" value="GNAT_dom"/>
</dbReference>
<evidence type="ECO:0000259" key="1">
    <source>
        <dbReference type="PROSITE" id="PS51186"/>
    </source>
</evidence>
<dbReference type="Gene3D" id="3.40.630.30">
    <property type="match status" value="1"/>
</dbReference>
<dbReference type="EMBL" id="FOZL01000001">
    <property type="protein sequence ID" value="SFS08866.1"/>
    <property type="molecule type" value="Genomic_DNA"/>
</dbReference>
<dbReference type="AlphaFoldDB" id="A0A1I6LZJ6"/>
<dbReference type="STRING" id="474950.SAMN05421771_1549"/>
<dbReference type="GO" id="GO:0016747">
    <property type="term" value="F:acyltransferase activity, transferring groups other than amino-acyl groups"/>
    <property type="evidence" value="ECO:0007669"/>
    <property type="project" value="InterPro"/>
</dbReference>
<dbReference type="Pfam" id="PF00583">
    <property type="entry name" value="Acetyltransf_1"/>
    <property type="match status" value="1"/>
</dbReference>
<dbReference type="PANTHER" id="PTHR43305">
    <property type="entry name" value="FAMILY N-ACETYLTRANSFERASE, PUTATIVE (AFU_ORTHOLOGUE AFUA_2G01380)-RELATED"/>
    <property type="match status" value="1"/>
</dbReference>
<dbReference type="SUPFAM" id="SSF55729">
    <property type="entry name" value="Acyl-CoA N-acyltransferases (Nat)"/>
    <property type="match status" value="1"/>
</dbReference>
<reference evidence="2 3" key="1">
    <citation type="submission" date="2016-10" db="EMBL/GenBank/DDBJ databases">
        <authorList>
            <person name="de Groot N.N."/>
        </authorList>
    </citation>
    <scope>NUCLEOTIDE SEQUENCE [LARGE SCALE GENOMIC DNA]</scope>
    <source>
        <strain evidence="2 3">DSM 21001</strain>
    </source>
</reference>